<organism evidence="2 3">
    <name type="scientific">Araneus ventricosus</name>
    <name type="common">Orbweaver spider</name>
    <name type="synonym">Epeira ventricosa</name>
    <dbReference type="NCBI Taxonomy" id="182803"/>
    <lineage>
        <taxon>Eukaryota</taxon>
        <taxon>Metazoa</taxon>
        <taxon>Ecdysozoa</taxon>
        <taxon>Arthropoda</taxon>
        <taxon>Chelicerata</taxon>
        <taxon>Arachnida</taxon>
        <taxon>Araneae</taxon>
        <taxon>Araneomorphae</taxon>
        <taxon>Entelegynae</taxon>
        <taxon>Araneoidea</taxon>
        <taxon>Araneidae</taxon>
        <taxon>Araneus</taxon>
    </lineage>
</organism>
<feature type="chain" id="PRO_5021405946" evidence="1">
    <location>
        <begin position="30"/>
        <end position="98"/>
    </location>
</feature>
<feature type="signal peptide" evidence="1">
    <location>
        <begin position="1"/>
        <end position="29"/>
    </location>
</feature>
<name>A0A4Y2JR83_ARAVE</name>
<protein>
    <submittedName>
        <fullName evidence="2">Uncharacterized protein</fullName>
    </submittedName>
</protein>
<sequence>MASMPHGYPNILVDTELLLIVAAAMMVRATRYMSESAGVSYIMVFKEPEKRNQEEINRGICEWTTYLNPSACKQPVSCIGTVKDSCSDRFLCTRENIW</sequence>
<accession>A0A4Y2JR83</accession>
<dbReference type="EMBL" id="BGPR01003778">
    <property type="protein sequence ID" value="GBM92305.1"/>
    <property type="molecule type" value="Genomic_DNA"/>
</dbReference>
<keyword evidence="3" id="KW-1185">Reference proteome</keyword>
<evidence type="ECO:0000256" key="1">
    <source>
        <dbReference type="SAM" id="SignalP"/>
    </source>
</evidence>
<dbReference type="Proteomes" id="UP000499080">
    <property type="component" value="Unassembled WGS sequence"/>
</dbReference>
<evidence type="ECO:0000313" key="2">
    <source>
        <dbReference type="EMBL" id="GBM92305.1"/>
    </source>
</evidence>
<dbReference type="AlphaFoldDB" id="A0A4Y2JR83"/>
<gene>
    <name evidence="2" type="ORF">AVEN_202307_1</name>
</gene>
<evidence type="ECO:0000313" key="3">
    <source>
        <dbReference type="Proteomes" id="UP000499080"/>
    </source>
</evidence>
<comment type="caution">
    <text evidence="2">The sequence shown here is derived from an EMBL/GenBank/DDBJ whole genome shotgun (WGS) entry which is preliminary data.</text>
</comment>
<reference evidence="2 3" key="1">
    <citation type="journal article" date="2019" name="Sci. Rep.">
        <title>Orb-weaving spider Araneus ventricosus genome elucidates the spidroin gene catalogue.</title>
        <authorList>
            <person name="Kono N."/>
            <person name="Nakamura H."/>
            <person name="Ohtoshi R."/>
            <person name="Moran D.A.P."/>
            <person name="Shinohara A."/>
            <person name="Yoshida Y."/>
            <person name="Fujiwara M."/>
            <person name="Mori M."/>
            <person name="Tomita M."/>
            <person name="Arakawa K."/>
        </authorList>
    </citation>
    <scope>NUCLEOTIDE SEQUENCE [LARGE SCALE GENOMIC DNA]</scope>
</reference>
<proteinExistence type="predicted"/>
<keyword evidence="1" id="KW-0732">Signal</keyword>